<protein>
    <recommendedName>
        <fullName evidence="2">DUF4248 domain-containing protein</fullName>
    </recommendedName>
</protein>
<dbReference type="InterPro" id="IPR025342">
    <property type="entry name" value="DUF4248"/>
</dbReference>
<evidence type="ECO:0000313" key="1">
    <source>
        <dbReference type="EMBL" id="VYS83246.1"/>
    </source>
</evidence>
<sequence>MSDMNTFEIRTYGRTELAQLYCPNLCPESAYRKLKHWIELYPGLCDDLAAVGTSSHSRTYTSAQVSLIAAALGEP</sequence>
<reference evidence="1" key="1">
    <citation type="submission" date="2019-11" db="EMBL/GenBank/DDBJ databases">
        <authorList>
            <person name="Feng L."/>
        </authorList>
    </citation>
    <scope>NUCLEOTIDE SEQUENCE</scope>
    <source>
        <strain evidence="1">BintestinalisLFYP9</strain>
    </source>
</reference>
<evidence type="ECO:0008006" key="2">
    <source>
        <dbReference type="Google" id="ProtNLM"/>
    </source>
</evidence>
<organism evidence="1">
    <name type="scientific">Bacteroides intestinalis</name>
    <dbReference type="NCBI Taxonomy" id="329854"/>
    <lineage>
        <taxon>Bacteria</taxon>
        <taxon>Pseudomonadati</taxon>
        <taxon>Bacteroidota</taxon>
        <taxon>Bacteroidia</taxon>
        <taxon>Bacteroidales</taxon>
        <taxon>Bacteroidaceae</taxon>
        <taxon>Bacteroides</taxon>
    </lineage>
</organism>
<gene>
    <name evidence="1" type="ORF">BILFYP9_00754</name>
</gene>
<dbReference type="AlphaFoldDB" id="A0A6N2RR50"/>
<dbReference type="Pfam" id="PF14053">
    <property type="entry name" value="DUF4248"/>
    <property type="match status" value="1"/>
</dbReference>
<name>A0A6N2RR50_9BACE</name>
<accession>A0A6N2RR50</accession>
<dbReference type="EMBL" id="CACRSU010000009">
    <property type="protein sequence ID" value="VYS83246.1"/>
    <property type="molecule type" value="Genomic_DNA"/>
</dbReference>
<proteinExistence type="predicted"/>